<feature type="region of interest" description="Disordered" evidence="1">
    <location>
        <begin position="31"/>
        <end position="66"/>
    </location>
</feature>
<evidence type="ECO:0000256" key="1">
    <source>
        <dbReference type="SAM" id="MobiDB-lite"/>
    </source>
</evidence>
<sequence length="83" mass="8456">MANNSKQTSSKVASVAAQTLNNPNASAIQKSLAGSALSQKGSSNQTSGAMEHKASAALDNPRSSTLTKQLAASVLAQSNKNRK</sequence>
<dbReference type="EMBL" id="AASUOH010000023">
    <property type="protein sequence ID" value="EFH0044571.1"/>
    <property type="molecule type" value="Genomic_DNA"/>
</dbReference>
<dbReference type="Proteomes" id="UP000528199">
    <property type="component" value="Unassembled WGS sequence"/>
</dbReference>
<dbReference type="AlphaFoldDB" id="A0A376J8D4"/>
<dbReference type="Proteomes" id="UP000255201">
    <property type="component" value="Unassembled WGS sequence"/>
</dbReference>
<gene>
    <name evidence="2" type="ORF">BKL28_003399</name>
    <name evidence="3" type="ORF">NCTC10764_04362</name>
</gene>
<reference evidence="3 4" key="1">
    <citation type="submission" date="2018-06" db="EMBL/GenBank/DDBJ databases">
        <authorList>
            <consortium name="Pathogen Informatics"/>
            <person name="Doyle S."/>
        </authorList>
    </citation>
    <scope>NUCLEOTIDE SEQUENCE [LARGE SCALE GENOMIC DNA]</scope>
    <source>
        <strain evidence="3 4">NCTC10764</strain>
    </source>
</reference>
<proteinExistence type="predicted"/>
<evidence type="ECO:0000313" key="5">
    <source>
        <dbReference type="Proteomes" id="UP000528199"/>
    </source>
</evidence>
<accession>A0A376J8D4</accession>
<name>A0A376J8D4_ECOLX</name>
<organism evidence="2 5">
    <name type="scientific">Escherichia coli</name>
    <dbReference type="NCBI Taxonomy" id="562"/>
    <lineage>
        <taxon>Bacteria</taxon>
        <taxon>Pseudomonadati</taxon>
        <taxon>Pseudomonadota</taxon>
        <taxon>Gammaproteobacteria</taxon>
        <taxon>Enterobacterales</taxon>
        <taxon>Enterobacteriaceae</taxon>
        <taxon>Escherichia</taxon>
    </lineage>
</organism>
<protein>
    <submittedName>
        <fullName evidence="2">Uncharacterized protein</fullName>
    </submittedName>
</protein>
<evidence type="ECO:0000313" key="4">
    <source>
        <dbReference type="Proteomes" id="UP000255201"/>
    </source>
</evidence>
<dbReference type="RefSeq" id="WP_003845544.1">
    <property type="nucleotide sequence ID" value="NZ_BGOB01000046.1"/>
</dbReference>
<evidence type="ECO:0000313" key="2">
    <source>
        <dbReference type="EMBL" id="EFH0044571.1"/>
    </source>
</evidence>
<feature type="compositionally biased region" description="Polar residues" evidence="1">
    <location>
        <begin position="36"/>
        <end position="48"/>
    </location>
</feature>
<evidence type="ECO:0000313" key="3">
    <source>
        <dbReference type="EMBL" id="STE73603.1"/>
    </source>
</evidence>
<reference evidence="2 5" key="2">
    <citation type="submission" date="2018-08" db="EMBL/GenBank/DDBJ databases">
        <authorList>
            <consortium name="PulseNet: The National Subtyping Network for Foodborne Disease Surveillance"/>
            <person name="Tarr C.L."/>
            <person name="Trees E."/>
            <person name="Katz L.S."/>
            <person name="Carleton-Romer H.A."/>
            <person name="Stroika S."/>
            <person name="Kucerova Z."/>
            <person name="Roache K.F."/>
            <person name="Sabol A.L."/>
            <person name="Besser J."/>
            <person name="Gerner-Smidt P."/>
        </authorList>
    </citation>
    <scope>NUCLEOTIDE SEQUENCE [LARGE SCALE GENOMIC DNA]</scope>
    <source>
        <strain evidence="2 5">PNUSAE004760</strain>
    </source>
</reference>
<dbReference type="EMBL" id="UFZL01000002">
    <property type="protein sequence ID" value="STE73603.1"/>
    <property type="molecule type" value="Genomic_DNA"/>
</dbReference>